<dbReference type="Pfam" id="PF10082">
    <property type="entry name" value="BBP2_2"/>
    <property type="match status" value="1"/>
</dbReference>
<dbReference type="AlphaFoldDB" id="A0A222G7R4"/>
<dbReference type="EMBL" id="CP020465">
    <property type="protein sequence ID" value="ASP47909.1"/>
    <property type="molecule type" value="Genomic_DNA"/>
</dbReference>
<dbReference type="RefSeq" id="WP_081151001.1">
    <property type="nucleotide sequence ID" value="NZ_CP020465.1"/>
</dbReference>
<gene>
    <name evidence="2" type="ORF">B5D82_09150</name>
</gene>
<reference evidence="2 3" key="1">
    <citation type="submission" date="2017-08" db="EMBL/GenBank/DDBJ databases">
        <title>Complete genome of Colwellia sp. NB097-1, a psychrophile bacterium ioslated from Bering Sea.</title>
        <authorList>
            <person name="Chen X."/>
        </authorList>
    </citation>
    <scope>NUCLEOTIDE SEQUENCE [LARGE SCALE GENOMIC DNA]</scope>
    <source>
        <strain evidence="2 3">NB097-1</strain>
    </source>
</reference>
<feature type="signal peptide" evidence="1">
    <location>
        <begin position="1"/>
        <end position="22"/>
    </location>
</feature>
<accession>A0A222G7R4</accession>
<organism evidence="2 3">
    <name type="scientific">Cognaticolwellia beringensis</name>
    <dbReference type="NCBI Taxonomy" id="1967665"/>
    <lineage>
        <taxon>Bacteria</taxon>
        <taxon>Pseudomonadati</taxon>
        <taxon>Pseudomonadota</taxon>
        <taxon>Gammaproteobacteria</taxon>
        <taxon>Alteromonadales</taxon>
        <taxon>Colwelliaceae</taxon>
        <taxon>Cognaticolwellia</taxon>
    </lineage>
</organism>
<dbReference type="OrthoDB" id="6222545at2"/>
<protein>
    <submittedName>
        <fullName evidence="2">Uncharacterized protein</fullName>
    </submittedName>
</protein>
<evidence type="ECO:0000256" key="1">
    <source>
        <dbReference type="SAM" id="SignalP"/>
    </source>
</evidence>
<dbReference type="Proteomes" id="UP000202259">
    <property type="component" value="Chromosome"/>
</dbReference>
<dbReference type="InterPro" id="IPR018759">
    <property type="entry name" value="BBP2_2"/>
</dbReference>
<feature type="chain" id="PRO_5011232176" evidence="1">
    <location>
        <begin position="23"/>
        <end position="387"/>
    </location>
</feature>
<keyword evidence="3" id="KW-1185">Reference proteome</keyword>
<dbReference type="KEGG" id="cber:B5D82_09150"/>
<name>A0A222G7R4_9GAMM</name>
<evidence type="ECO:0000313" key="3">
    <source>
        <dbReference type="Proteomes" id="UP000202259"/>
    </source>
</evidence>
<evidence type="ECO:0000313" key="2">
    <source>
        <dbReference type="EMBL" id="ASP47909.1"/>
    </source>
</evidence>
<sequence>MSFSRRIAVCVTNIFFATSAIAESDHSVAFDLASEAGYIDNFLYQANNEQNTAYYTLASDLSLSLKSQQSAFNFDAKLASHFFTQFEDDDHTEFTLIPKYQFKFSQNQLLYMSAVWLNRYVYRGTGISLGEAETLFEGDEKGNKGATIGYEYGTFESQGKLNVEVSYHENKFTTRRATTSQLDTEILSIKSSFDYLLSEKTFLAFALDYEQTEHPNNTIINRDSIAGLVGIKWFTTVISELNFLIGYQQLTFDDSQLNDTKAVKWRFDYIWRPSDFTQVHIMSNRKFDESYRLTSNYRLAKNHQIDFTHDFTEYWSISTSVGVKNEKFISAQFVESEDYLFSTFTLGYQHSDRLSVQLGYHYKSLDSKNELVDYLHNKLSLKVKLKL</sequence>
<keyword evidence="1" id="KW-0732">Signal</keyword>
<proteinExistence type="predicted"/>